<feature type="transmembrane region" description="Helical" evidence="6">
    <location>
        <begin position="168"/>
        <end position="189"/>
    </location>
</feature>
<feature type="transmembrane region" description="Helical" evidence="6">
    <location>
        <begin position="195"/>
        <end position="214"/>
    </location>
</feature>
<dbReference type="InterPro" id="IPR032816">
    <property type="entry name" value="VTT_dom"/>
</dbReference>
<organism evidence="8 9">
    <name type="scientific">Litorilinea aerophila</name>
    <dbReference type="NCBI Taxonomy" id="1204385"/>
    <lineage>
        <taxon>Bacteria</taxon>
        <taxon>Bacillati</taxon>
        <taxon>Chloroflexota</taxon>
        <taxon>Caldilineae</taxon>
        <taxon>Caldilineales</taxon>
        <taxon>Caldilineaceae</taxon>
        <taxon>Litorilinea</taxon>
    </lineage>
</organism>
<feature type="transmembrane region" description="Helical" evidence="6">
    <location>
        <begin position="88"/>
        <end position="108"/>
    </location>
</feature>
<dbReference type="PANTHER" id="PTHR12677">
    <property type="entry name" value="GOLGI APPARATUS MEMBRANE PROTEIN TVP38-RELATED"/>
    <property type="match status" value="1"/>
</dbReference>
<keyword evidence="5 6" id="KW-0472">Membrane</keyword>
<keyword evidence="3 6" id="KW-0812">Transmembrane</keyword>
<protein>
    <recommendedName>
        <fullName evidence="6">TVP38/TMEM64 family membrane protein</fullName>
    </recommendedName>
</protein>
<name>A0A540VF77_9CHLR</name>
<dbReference type="Proteomes" id="UP000317371">
    <property type="component" value="Unassembled WGS sequence"/>
</dbReference>
<evidence type="ECO:0000256" key="3">
    <source>
        <dbReference type="ARBA" id="ARBA00022692"/>
    </source>
</evidence>
<feature type="domain" description="VTT" evidence="7">
    <location>
        <begin position="72"/>
        <end position="187"/>
    </location>
</feature>
<evidence type="ECO:0000256" key="1">
    <source>
        <dbReference type="ARBA" id="ARBA00004651"/>
    </source>
</evidence>
<reference evidence="8 9" key="1">
    <citation type="submission" date="2019-06" db="EMBL/GenBank/DDBJ databases">
        <title>Genome sequence of Litorilinea aerophila BAA-2444.</title>
        <authorList>
            <person name="Maclea K.S."/>
            <person name="Maurais E.G."/>
            <person name="Iannazzi L.C."/>
        </authorList>
    </citation>
    <scope>NUCLEOTIDE SEQUENCE [LARGE SCALE GENOMIC DNA]</scope>
    <source>
        <strain evidence="8 9">ATCC BAA-2444</strain>
    </source>
</reference>
<comment type="similarity">
    <text evidence="6">Belongs to the TVP38/TMEM64 family.</text>
</comment>
<sequence length="253" mass="27954">MNGLRLPACWRRYGWMGVALLVLLALLWRWGPALLQLLEDVDQLKAAILRLGWFGPLALVALNALQILVAPIPGYVVQIAAGYLYGPLWGGIWGGLGLVAGSTLAMWLSRHFGRPLAVRMVGADRLERWERVTHSTDTLLWCVLLLGPTGDLPYFLAGLSKVSIPKLLAITVVVRMPSVFVAAAAGAGIMLLEGWQIGLVIGVLAGLVVLFFRYQDRLVSWFDRRLHRRLQESPRFHRDHLAGQDGNILSPPD</sequence>
<dbReference type="GO" id="GO:0005886">
    <property type="term" value="C:plasma membrane"/>
    <property type="evidence" value="ECO:0007669"/>
    <property type="project" value="UniProtKB-SubCell"/>
</dbReference>
<comment type="subcellular location">
    <subcellularLocation>
        <location evidence="1 6">Cell membrane</location>
        <topology evidence="1 6">Multi-pass membrane protein</topology>
    </subcellularLocation>
</comment>
<comment type="caution">
    <text evidence="8">The sequence shown here is derived from an EMBL/GenBank/DDBJ whole genome shotgun (WGS) entry which is preliminary data.</text>
</comment>
<evidence type="ECO:0000313" key="9">
    <source>
        <dbReference type="Proteomes" id="UP000317371"/>
    </source>
</evidence>
<evidence type="ECO:0000256" key="5">
    <source>
        <dbReference type="ARBA" id="ARBA00023136"/>
    </source>
</evidence>
<evidence type="ECO:0000256" key="6">
    <source>
        <dbReference type="RuleBase" id="RU366058"/>
    </source>
</evidence>
<dbReference type="OrthoDB" id="9812980at2"/>
<accession>A0A540VF77</accession>
<evidence type="ECO:0000259" key="7">
    <source>
        <dbReference type="Pfam" id="PF09335"/>
    </source>
</evidence>
<feature type="transmembrane region" description="Helical" evidence="6">
    <location>
        <begin position="12"/>
        <end position="31"/>
    </location>
</feature>
<dbReference type="FunCoup" id="A0A540VF77">
    <property type="interactions" value="30"/>
</dbReference>
<dbReference type="Pfam" id="PF09335">
    <property type="entry name" value="VTT_dom"/>
    <property type="match status" value="1"/>
</dbReference>
<dbReference type="InParanoid" id="A0A540VF77"/>
<keyword evidence="2 6" id="KW-1003">Cell membrane</keyword>
<keyword evidence="9" id="KW-1185">Reference proteome</keyword>
<feature type="transmembrane region" description="Helical" evidence="6">
    <location>
        <begin position="51"/>
        <end position="76"/>
    </location>
</feature>
<gene>
    <name evidence="8" type="ORF">FKZ61_12505</name>
</gene>
<dbReference type="EMBL" id="VIGC01000014">
    <property type="protein sequence ID" value="TQE95416.1"/>
    <property type="molecule type" value="Genomic_DNA"/>
</dbReference>
<proteinExistence type="inferred from homology"/>
<dbReference type="InterPro" id="IPR015414">
    <property type="entry name" value="TMEM64"/>
</dbReference>
<dbReference type="PANTHER" id="PTHR12677:SF59">
    <property type="entry name" value="GOLGI APPARATUS MEMBRANE PROTEIN TVP38-RELATED"/>
    <property type="match status" value="1"/>
</dbReference>
<keyword evidence="4 6" id="KW-1133">Transmembrane helix</keyword>
<evidence type="ECO:0000313" key="8">
    <source>
        <dbReference type="EMBL" id="TQE95416.1"/>
    </source>
</evidence>
<feature type="transmembrane region" description="Helical" evidence="6">
    <location>
        <begin position="138"/>
        <end position="156"/>
    </location>
</feature>
<dbReference type="AlphaFoldDB" id="A0A540VF77"/>
<evidence type="ECO:0000256" key="4">
    <source>
        <dbReference type="ARBA" id="ARBA00022989"/>
    </source>
</evidence>
<evidence type="ECO:0000256" key="2">
    <source>
        <dbReference type="ARBA" id="ARBA00022475"/>
    </source>
</evidence>
<dbReference type="RefSeq" id="WP_141610472.1">
    <property type="nucleotide sequence ID" value="NZ_VIGC02000014.1"/>
</dbReference>